<dbReference type="Pfam" id="PF14246">
    <property type="entry name" value="TetR_C_7"/>
    <property type="match status" value="1"/>
</dbReference>
<dbReference type="PANTHER" id="PTHR30055:SF226">
    <property type="entry name" value="HTH-TYPE TRANSCRIPTIONAL REGULATOR PKSA"/>
    <property type="match status" value="1"/>
</dbReference>
<sequence length="196" mass="22994">MNEHKKTNTSDKIMLAAIDLMAERGYNGVTTQEIADKAGFSEKTLFRHFQSKQTLLESAFTRYHYGEEMKDLFAEKITWDLYTDLLMICRSYHRIMYENRKLIQIIIKVGSNLPELRENTHDHPRQLKVLLTEYFEEMYNKGKIIQTDPERKAVAFLYMNYGAAMGRIHNDPILDNISNEAFNEEIVSIFTRTLTP</sequence>
<dbReference type="SUPFAM" id="SSF48498">
    <property type="entry name" value="Tetracyclin repressor-like, C-terminal domain"/>
    <property type="match status" value="1"/>
</dbReference>
<evidence type="ECO:0000313" key="4">
    <source>
        <dbReference type="EMBL" id="MBD1382958.1"/>
    </source>
</evidence>
<dbReference type="InterPro" id="IPR009057">
    <property type="entry name" value="Homeodomain-like_sf"/>
</dbReference>
<evidence type="ECO:0000256" key="2">
    <source>
        <dbReference type="PROSITE-ProRule" id="PRU00335"/>
    </source>
</evidence>
<feature type="DNA-binding region" description="H-T-H motif" evidence="2">
    <location>
        <begin position="30"/>
        <end position="49"/>
    </location>
</feature>
<dbReference type="EMBL" id="JACXAI010000040">
    <property type="protein sequence ID" value="MBD1382958.1"/>
    <property type="molecule type" value="Genomic_DNA"/>
</dbReference>
<evidence type="ECO:0000313" key="5">
    <source>
        <dbReference type="Proteomes" id="UP000626844"/>
    </source>
</evidence>
<evidence type="ECO:0000256" key="1">
    <source>
        <dbReference type="ARBA" id="ARBA00023125"/>
    </source>
</evidence>
<dbReference type="PROSITE" id="PS50977">
    <property type="entry name" value="HTH_TETR_2"/>
    <property type="match status" value="1"/>
</dbReference>
<accession>A0A926NN37</accession>
<keyword evidence="5" id="KW-1185">Reference proteome</keyword>
<dbReference type="InterPro" id="IPR001647">
    <property type="entry name" value="HTH_TetR"/>
</dbReference>
<dbReference type="InterPro" id="IPR036271">
    <property type="entry name" value="Tet_transcr_reg_TetR-rel_C_sf"/>
</dbReference>
<dbReference type="PRINTS" id="PR00455">
    <property type="entry name" value="HTHTETR"/>
</dbReference>
<dbReference type="AlphaFoldDB" id="A0A926NN37"/>
<feature type="domain" description="HTH tetR-type" evidence="3">
    <location>
        <begin position="7"/>
        <end position="67"/>
    </location>
</feature>
<keyword evidence="1 2" id="KW-0238">DNA-binding</keyword>
<name>A0A926NN37_9BACI</name>
<dbReference type="PANTHER" id="PTHR30055">
    <property type="entry name" value="HTH-TYPE TRANSCRIPTIONAL REGULATOR RUTR"/>
    <property type="match status" value="1"/>
</dbReference>
<dbReference type="Gene3D" id="1.10.357.10">
    <property type="entry name" value="Tetracycline Repressor, domain 2"/>
    <property type="match status" value="1"/>
</dbReference>
<dbReference type="GO" id="GO:0000976">
    <property type="term" value="F:transcription cis-regulatory region binding"/>
    <property type="evidence" value="ECO:0007669"/>
    <property type="project" value="TreeGrafter"/>
</dbReference>
<organism evidence="4 5">
    <name type="scientific">Metabacillus arenae</name>
    <dbReference type="NCBI Taxonomy" id="2771434"/>
    <lineage>
        <taxon>Bacteria</taxon>
        <taxon>Bacillati</taxon>
        <taxon>Bacillota</taxon>
        <taxon>Bacilli</taxon>
        <taxon>Bacillales</taxon>
        <taxon>Bacillaceae</taxon>
        <taxon>Metabacillus</taxon>
    </lineage>
</organism>
<dbReference type="Pfam" id="PF00440">
    <property type="entry name" value="TetR_N"/>
    <property type="match status" value="1"/>
</dbReference>
<proteinExistence type="predicted"/>
<gene>
    <name evidence="4" type="ORF">IC621_22415</name>
</gene>
<comment type="caution">
    <text evidence="4">The sequence shown here is derived from an EMBL/GenBank/DDBJ whole genome shotgun (WGS) entry which is preliminary data.</text>
</comment>
<dbReference type="SUPFAM" id="SSF46689">
    <property type="entry name" value="Homeodomain-like"/>
    <property type="match status" value="1"/>
</dbReference>
<dbReference type="Proteomes" id="UP000626844">
    <property type="component" value="Unassembled WGS sequence"/>
</dbReference>
<reference evidence="4" key="1">
    <citation type="submission" date="2020-09" db="EMBL/GenBank/DDBJ databases">
        <title>A novel bacterium of genus Bacillus, isolated from South China Sea.</title>
        <authorList>
            <person name="Huang H."/>
            <person name="Mo K."/>
            <person name="Hu Y."/>
        </authorList>
    </citation>
    <scope>NUCLEOTIDE SEQUENCE</scope>
    <source>
        <strain evidence="4">IB182487</strain>
    </source>
</reference>
<protein>
    <submittedName>
        <fullName evidence="4">TetR/AcrR family transcriptional regulator</fullName>
    </submittedName>
</protein>
<dbReference type="InterPro" id="IPR050109">
    <property type="entry name" value="HTH-type_TetR-like_transc_reg"/>
</dbReference>
<evidence type="ECO:0000259" key="3">
    <source>
        <dbReference type="PROSITE" id="PS50977"/>
    </source>
</evidence>
<dbReference type="InterPro" id="IPR039536">
    <property type="entry name" value="TetR_C_Proteobacteria"/>
</dbReference>
<dbReference type="RefSeq" id="WP_191161654.1">
    <property type="nucleotide sequence ID" value="NZ_JACXAI010000040.1"/>
</dbReference>
<dbReference type="GO" id="GO:0003700">
    <property type="term" value="F:DNA-binding transcription factor activity"/>
    <property type="evidence" value="ECO:0007669"/>
    <property type="project" value="TreeGrafter"/>
</dbReference>